<protein>
    <submittedName>
        <fullName evidence="2">Uncharacterized protein</fullName>
    </submittedName>
</protein>
<feature type="region of interest" description="Disordered" evidence="1">
    <location>
        <begin position="443"/>
        <end position="463"/>
    </location>
</feature>
<dbReference type="SUPFAM" id="SSF51126">
    <property type="entry name" value="Pectin lyase-like"/>
    <property type="match status" value="1"/>
</dbReference>
<evidence type="ECO:0000256" key="1">
    <source>
        <dbReference type="SAM" id="MobiDB-lite"/>
    </source>
</evidence>
<reference evidence="2 3" key="1">
    <citation type="submission" date="2019-02" db="EMBL/GenBank/DDBJ databases">
        <title>Deep-cultivation of Planctomycetes and their phenomic and genomic characterization uncovers novel biology.</title>
        <authorList>
            <person name="Wiegand S."/>
            <person name="Jogler M."/>
            <person name="Boedeker C."/>
            <person name="Pinto D."/>
            <person name="Vollmers J."/>
            <person name="Rivas-Marin E."/>
            <person name="Kohn T."/>
            <person name="Peeters S.H."/>
            <person name="Heuer A."/>
            <person name="Rast P."/>
            <person name="Oberbeckmann S."/>
            <person name="Bunk B."/>
            <person name="Jeske O."/>
            <person name="Meyerdierks A."/>
            <person name="Storesund J.E."/>
            <person name="Kallscheuer N."/>
            <person name="Luecker S."/>
            <person name="Lage O.M."/>
            <person name="Pohl T."/>
            <person name="Merkel B.J."/>
            <person name="Hornburger P."/>
            <person name="Mueller R.-W."/>
            <person name="Bruemmer F."/>
            <person name="Labrenz M."/>
            <person name="Spormann A.M."/>
            <person name="Op den Camp H."/>
            <person name="Overmann J."/>
            <person name="Amann R."/>
            <person name="Jetten M.S.M."/>
            <person name="Mascher T."/>
            <person name="Medema M.H."/>
            <person name="Devos D.P."/>
            <person name="Kaster A.-K."/>
            <person name="Ovreas L."/>
            <person name="Rohde M."/>
            <person name="Galperin M.Y."/>
            <person name="Jogler C."/>
        </authorList>
    </citation>
    <scope>NUCLEOTIDE SEQUENCE [LARGE SCALE GENOMIC DNA]</scope>
    <source>
        <strain evidence="2 3">Pan161</strain>
    </source>
</reference>
<gene>
    <name evidence="2" type="ORF">Pan161_57840</name>
</gene>
<accession>A0A517VM35</accession>
<dbReference type="Proteomes" id="UP000316855">
    <property type="component" value="Chromosome"/>
</dbReference>
<dbReference type="Gene3D" id="2.60.40.680">
    <property type="match status" value="1"/>
</dbReference>
<name>A0A517VM35_9PLAN</name>
<sequence>MVTYFIDSQNVYDNDHDPEVVIINSTISGNIARSGAGIYNSGGKISVLSSTLTRNSASGSGGGISNSGNLFIGESTLSENTAYSGGGVYHLNGRLQLLNSTVSGNTARTSGGGIQSGLTVDTAPVIFPLSYFFNCDTAIEPYIGPLVNVSQATSNLTDSGPDEFINTTPSSTGLLMNDLANDIRNRLTIIEITNSTITRNSAVSSGGGIFADSHLVSQNLITNSIIAGNTALISQQISGSFTDNTNIIQHILEGLLDPILRDNGGPTKTHALLPGSVAIDAGSNQAASEAGLTTDQRGEGSQRIKEGTIDIGALEVQAPFTQVDFRFANSNSRKLNNGEQEQLHENRIWLDETGNYWLEIWLNTPASTNPGIQSAGFNLHYNTSAATAVSIEYGGAFAQNQSGTINQDTGTIENLSAETSRTDVGDDRYTLFARIQFHANMTESTDGERGRHSRASVVNPEPASDIPAFNDLVQGDLQFDYYVQPDNFFAALNLPSNHDFAYDSQLALIDLPGGPVVNQADNETGILNDLDSLVGSRDETEADLLKIPTSTDRDFSAEDDADQFFSDLTEETELLVF</sequence>
<dbReference type="InterPro" id="IPR059226">
    <property type="entry name" value="Choice_anch_Q_dom"/>
</dbReference>
<dbReference type="EMBL" id="CP036343">
    <property type="protein sequence ID" value="QDT94091.1"/>
    <property type="molecule type" value="Genomic_DNA"/>
</dbReference>
<dbReference type="AlphaFoldDB" id="A0A517VM35"/>
<dbReference type="InterPro" id="IPR011050">
    <property type="entry name" value="Pectin_lyase_fold/virulence"/>
</dbReference>
<dbReference type="KEGG" id="gax:Pan161_57840"/>
<dbReference type="NCBIfam" id="NF041518">
    <property type="entry name" value="choice_anch_Q"/>
    <property type="match status" value="1"/>
</dbReference>
<organism evidence="2 3">
    <name type="scientific">Gimesia algae</name>
    <dbReference type="NCBI Taxonomy" id="2527971"/>
    <lineage>
        <taxon>Bacteria</taxon>
        <taxon>Pseudomonadati</taxon>
        <taxon>Planctomycetota</taxon>
        <taxon>Planctomycetia</taxon>
        <taxon>Planctomycetales</taxon>
        <taxon>Planctomycetaceae</taxon>
        <taxon>Gimesia</taxon>
    </lineage>
</organism>
<proteinExistence type="predicted"/>
<keyword evidence="3" id="KW-1185">Reference proteome</keyword>
<evidence type="ECO:0000313" key="2">
    <source>
        <dbReference type="EMBL" id="QDT94091.1"/>
    </source>
</evidence>
<evidence type="ECO:0000313" key="3">
    <source>
        <dbReference type="Proteomes" id="UP000316855"/>
    </source>
</evidence>